<feature type="transmembrane region" description="Helical" evidence="2">
    <location>
        <begin position="150"/>
        <end position="167"/>
    </location>
</feature>
<gene>
    <name evidence="4" type="ORF">ACFFK0_19935</name>
</gene>
<dbReference type="InterPro" id="IPR050882">
    <property type="entry name" value="Prepilin_peptidase/N-MTase"/>
</dbReference>
<dbReference type="Proteomes" id="UP001589776">
    <property type="component" value="Unassembled WGS sequence"/>
</dbReference>
<organism evidence="4 5">
    <name type="scientific">Paenibacillus chartarius</name>
    <dbReference type="NCBI Taxonomy" id="747481"/>
    <lineage>
        <taxon>Bacteria</taxon>
        <taxon>Bacillati</taxon>
        <taxon>Bacillota</taxon>
        <taxon>Bacilli</taxon>
        <taxon>Bacillales</taxon>
        <taxon>Paenibacillaceae</taxon>
        <taxon>Paenibacillus</taxon>
    </lineage>
</organism>
<sequence length="168" mass="17550">MTEIVLAVLIAAAFASDVRTMRIPNWLTVGGAGCGLALQSFLFGWQGAWGSVLGLLTGFGIVLLLHAVGAVGAGDVKLFGAIGALSSVPFVLSALTYSILYAACIGIIVLVVKRKLLTTVRFAAVSVSMLVAFKDSQVISRWKRGTAMHFPFMLAVAPGSVTAYFLGL</sequence>
<dbReference type="EMBL" id="JBHLWN010000077">
    <property type="protein sequence ID" value="MFC0214680.1"/>
    <property type="molecule type" value="Genomic_DNA"/>
</dbReference>
<dbReference type="InterPro" id="IPR000045">
    <property type="entry name" value="Prepilin_IV_endopep_pep"/>
</dbReference>
<feature type="domain" description="Prepilin type IV endopeptidase peptidase" evidence="3">
    <location>
        <begin position="4"/>
        <end position="107"/>
    </location>
</feature>
<protein>
    <submittedName>
        <fullName evidence="4">Prepilin peptidase</fullName>
    </submittedName>
</protein>
<evidence type="ECO:0000259" key="3">
    <source>
        <dbReference type="Pfam" id="PF01478"/>
    </source>
</evidence>
<keyword evidence="2" id="KW-0812">Transmembrane</keyword>
<evidence type="ECO:0000313" key="5">
    <source>
        <dbReference type="Proteomes" id="UP001589776"/>
    </source>
</evidence>
<proteinExistence type="inferred from homology"/>
<dbReference type="Pfam" id="PF01478">
    <property type="entry name" value="Peptidase_A24"/>
    <property type="match status" value="1"/>
</dbReference>
<dbReference type="RefSeq" id="WP_377472087.1">
    <property type="nucleotide sequence ID" value="NZ_JBHLWN010000077.1"/>
</dbReference>
<feature type="transmembrane region" description="Helical" evidence="2">
    <location>
        <begin position="94"/>
        <end position="112"/>
    </location>
</feature>
<comment type="caution">
    <text evidence="4">The sequence shown here is derived from an EMBL/GenBank/DDBJ whole genome shotgun (WGS) entry which is preliminary data.</text>
</comment>
<dbReference type="PANTHER" id="PTHR30487">
    <property type="entry name" value="TYPE 4 PREPILIN-LIKE PROTEINS LEADER PEPTIDE-PROCESSING ENZYME"/>
    <property type="match status" value="1"/>
</dbReference>
<dbReference type="PANTHER" id="PTHR30487:SF0">
    <property type="entry name" value="PREPILIN LEADER PEPTIDASE_N-METHYLTRANSFERASE-RELATED"/>
    <property type="match status" value="1"/>
</dbReference>
<keyword evidence="2" id="KW-0472">Membrane</keyword>
<evidence type="ECO:0000256" key="1">
    <source>
        <dbReference type="ARBA" id="ARBA00005801"/>
    </source>
</evidence>
<dbReference type="Gene3D" id="1.20.120.1220">
    <property type="match status" value="1"/>
</dbReference>
<feature type="transmembrane region" description="Helical" evidence="2">
    <location>
        <begin position="25"/>
        <end position="45"/>
    </location>
</feature>
<feature type="transmembrane region" description="Helical" evidence="2">
    <location>
        <begin position="52"/>
        <end position="74"/>
    </location>
</feature>
<accession>A0ABV6DPV4</accession>
<comment type="similarity">
    <text evidence="1">Belongs to the peptidase A24 family.</text>
</comment>
<keyword evidence="2" id="KW-1133">Transmembrane helix</keyword>
<evidence type="ECO:0000313" key="4">
    <source>
        <dbReference type="EMBL" id="MFC0214680.1"/>
    </source>
</evidence>
<reference evidence="4 5" key="1">
    <citation type="submission" date="2024-09" db="EMBL/GenBank/DDBJ databases">
        <authorList>
            <person name="Sun Q."/>
            <person name="Mori K."/>
        </authorList>
    </citation>
    <scope>NUCLEOTIDE SEQUENCE [LARGE SCALE GENOMIC DNA]</scope>
    <source>
        <strain evidence="4 5">CCM 7759</strain>
    </source>
</reference>
<evidence type="ECO:0000256" key="2">
    <source>
        <dbReference type="SAM" id="Phobius"/>
    </source>
</evidence>
<keyword evidence="5" id="KW-1185">Reference proteome</keyword>
<name>A0ABV6DPV4_9BACL</name>